<accession>A0A5C6F254</accession>
<name>A0A5C6F254_9BACT</name>
<dbReference type="Gene3D" id="1.10.10.10">
    <property type="entry name" value="Winged helix-like DNA-binding domain superfamily/Winged helix DNA-binding domain"/>
    <property type="match status" value="1"/>
</dbReference>
<comment type="caution">
    <text evidence="7">The sequence shown here is derived from an EMBL/GenBank/DDBJ whole genome shotgun (WGS) entry which is preliminary data.</text>
</comment>
<dbReference type="SUPFAM" id="SSF46785">
    <property type="entry name" value="Winged helix' DNA-binding domain"/>
    <property type="match status" value="1"/>
</dbReference>
<dbReference type="PANTHER" id="PTHR30293">
    <property type="entry name" value="TRANSCRIPTIONAL REGULATORY PROTEIN NAC-RELATED"/>
    <property type="match status" value="1"/>
</dbReference>
<protein>
    <submittedName>
        <fullName evidence="7">Transcriptional activator protein NhaR</fullName>
    </submittedName>
</protein>
<evidence type="ECO:0000256" key="1">
    <source>
        <dbReference type="ARBA" id="ARBA00009437"/>
    </source>
</evidence>
<evidence type="ECO:0000256" key="4">
    <source>
        <dbReference type="ARBA" id="ARBA00023159"/>
    </source>
</evidence>
<feature type="domain" description="HTH lysR-type" evidence="6">
    <location>
        <begin position="5"/>
        <end position="62"/>
    </location>
</feature>
<keyword evidence="4" id="KW-0010">Activator</keyword>
<evidence type="ECO:0000313" key="7">
    <source>
        <dbReference type="EMBL" id="TWU55893.1"/>
    </source>
</evidence>
<evidence type="ECO:0000256" key="3">
    <source>
        <dbReference type="ARBA" id="ARBA00023125"/>
    </source>
</evidence>
<keyword evidence="3" id="KW-0238">DNA-binding</keyword>
<dbReference type="GO" id="GO:0003700">
    <property type="term" value="F:DNA-binding transcription factor activity"/>
    <property type="evidence" value="ECO:0007669"/>
    <property type="project" value="InterPro"/>
</dbReference>
<dbReference type="Pfam" id="PF00126">
    <property type="entry name" value="HTH_1"/>
    <property type="match status" value="1"/>
</dbReference>
<dbReference type="RefSeq" id="WP_146534004.1">
    <property type="nucleotide sequence ID" value="NZ_SJPX01000002.1"/>
</dbReference>
<dbReference type="AlphaFoldDB" id="A0A5C6F254"/>
<proteinExistence type="inferred from homology"/>
<dbReference type="EMBL" id="SJPX01000002">
    <property type="protein sequence ID" value="TWU55893.1"/>
    <property type="molecule type" value="Genomic_DNA"/>
</dbReference>
<dbReference type="PANTHER" id="PTHR30293:SF2">
    <property type="entry name" value="TRANSCRIPTIONAL ACTIVATOR PROTEIN NHAR"/>
    <property type="match status" value="1"/>
</dbReference>
<dbReference type="InterPro" id="IPR036390">
    <property type="entry name" value="WH_DNA-bd_sf"/>
</dbReference>
<dbReference type="PROSITE" id="PS50931">
    <property type="entry name" value="HTH_LYSR"/>
    <property type="match status" value="1"/>
</dbReference>
<comment type="similarity">
    <text evidence="1">Belongs to the LysR transcriptional regulatory family.</text>
</comment>
<dbReference type="InterPro" id="IPR036388">
    <property type="entry name" value="WH-like_DNA-bd_sf"/>
</dbReference>
<dbReference type="Proteomes" id="UP000317977">
    <property type="component" value="Unassembled WGS sequence"/>
</dbReference>
<dbReference type="InterPro" id="IPR000847">
    <property type="entry name" value="LysR_HTH_N"/>
</dbReference>
<dbReference type="OrthoDB" id="464481at2"/>
<dbReference type="NCBIfam" id="NF008284">
    <property type="entry name" value="PRK11062.1"/>
    <property type="match status" value="1"/>
</dbReference>
<organism evidence="7 8">
    <name type="scientific">Rubripirellula reticaptiva</name>
    <dbReference type="NCBI Taxonomy" id="2528013"/>
    <lineage>
        <taxon>Bacteria</taxon>
        <taxon>Pseudomonadati</taxon>
        <taxon>Planctomycetota</taxon>
        <taxon>Planctomycetia</taxon>
        <taxon>Pirellulales</taxon>
        <taxon>Pirellulaceae</taxon>
        <taxon>Rubripirellula</taxon>
    </lineage>
</organism>
<evidence type="ECO:0000313" key="8">
    <source>
        <dbReference type="Proteomes" id="UP000317977"/>
    </source>
</evidence>
<keyword evidence="2" id="KW-0805">Transcription regulation</keyword>
<keyword evidence="5" id="KW-0804">Transcription</keyword>
<dbReference type="Gene3D" id="3.40.190.290">
    <property type="match status" value="1"/>
</dbReference>
<dbReference type="GO" id="GO:2000142">
    <property type="term" value="P:regulation of DNA-templated transcription initiation"/>
    <property type="evidence" value="ECO:0007669"/>
    <property type="project" value="TreeGrafter"/>
</dbReference>
<dbReference type="FunFam" id="1.10.10.10:FF:000001">
    <property type="entry name" value="LysR family transcriptional regulator"/>
    <property type="match status" value="1"/>
</dbReference>
<sequence length="303" mass="33815">MVDWLNYHHLMYFWMVAKEGGITPAAELLHLSQPTLSTQIQKLEKSMGVKLFERKGRAMLLTDSGQMVFRYADEIFGLGNELADAIRGRPTENSIRLLVGVPDVLPKLVTYRILKPVLALDERVKLVCTEGKLKDLLADLAMHRLDVVLADSPLTPELNVRAFNHLLGQCDVTVFGTAAMAKKYAKGFPKSLDGAPMLLPTQNTTLRRSLEQWFDDQDIRPEVAHEFEDSAVLKVFGQAGEGMIFVPTAVANDVASHYSLKQVGRIPEIIERFYAISVERRLKHPAVVAISQSARDNLFTDGS</sequence>
<evidence type="ECO:0000259" key="6">
    <source>
        <dbReference type="PROSITE" id="PS50931"/>
    </source>
</evidence>
<dbReference type="SUPFAM" id="SSF53850">
    <property type="entry name" value="Periplasmic binding protein-like II"/>
    <property type="match status" value="1"/>
</dbReference>
<reference evidence="7 8" key="1">
    <citation type="submission" date="2019-02" db="EMBL/GenBank/DDBJ databases">
        <title>Deep-cultivation of Planctomycetes and their phenomic and genomic characterization uncovers novel biology.</title>
        <authorList>
            <person name="Wiegand S."/>
            <person name="Jogler M."/>
            <person name="Boedeker C."/>
            <person name="Pinto D."/>
            <person name="Vollmers J."/>
            <person name="Rivas-Marin E."/>
            <person name="Kohn T."/>
            <person name="Peeters S.H."/>
            <person name="Heuer A."/>
            <person name="Rast P."/>
            <person name="Oberbeckmann S."/>
            <person name="Bunk B."/>
            <person name="Jeske O."/>
            <person name="Meyerdierks A."/>
            <person name="Storesund J.E."/>
            <person name="Kallscheuer N."/>
            <person name="Luecker S."/>
            <person name="Lage O.M."/>
            <person name="Pohl T."/>
            <person name="Merkel B.J."/>
            <person name="Hornburger P."/>
            <person name="Mueller R.-W."/>
            <person name="Bruemmer F."/>
            <person name="Labrenz M."/>
            <person name="Spormann A.M."/>
            <person name="Op Den Camp H."/>
            <person name="Overmann J."/>
            <person name="Amann R."/>
            <person name="Jetten M.S.M."/>
            <person name="Mascher T."/>
            <person name="Medema M.H."/>
            <person name="Devos D.P."/>
            <person name="Kaster A.-K."/>
            <person name="Ovreas L."/>
            <person name="Rohde M."/>
            <person name="Galperin M.Y."/>
            <person name="Jogler C."/>
        </authorList>
    </citation>
    <scope>NUCLEOTIDE SEQUENCE [LARGE SCALE GENOMIC DNA]</scope>
    <source>
        <strain evidence="7 8">Poly59</strain>
    </source>
</reference>
<dbReference type="PRINTS" id="PR00039">
    <property type="entry name" value="HTHLYSR"/>
</dbReference>
<dbReference type="Pfam" id="PF03466">
    <property type="entry name" value="LysR_substrate"/>
    <property type="match status" value="1"/>
</dbReference>
<dbReference type="GO" id="GO:0003677">
    <property type="term" value="F:DNA binding"/>
    <property type="evidence" value="ECO:0007669"/>
    <property type="project" value="UniProtKB-KW"/>
</dbReference>
<evidence type="ECO:0000256" key="5">
    <source>
        <dbReference type="ARBA" id="ARBA00023163"/>
    </source>
</evidence>
<evidence type="ECO:0000256" key="2">
    <source>
        <dbReference type="ARBA" id="ARBA00023015"/>
    </source>
</evidence>
<dbReference type="InterPro" id="IPR005119">
    <property type="entry name" value="LysR_subst-bd"/>
</dbReference>
<gene>
    <name evidence="7" type="primary">nhaR</name>
    <name evidence="7" type="ORF">Poly59_21960</name>
</gene>
<keyword evidence="8" id="KW-1185">Reference proteome</keyword>